<dbReference type="Proteomes" id="UP001279734">
    <property type="component" value="Unassembled WGS sequence"/>
</dbReference>
<organism evidence="1 2">
    <name type="scientific">Nepenthes gracilis</name>
    <name type="common">Slender pitcher plant</name>
    <dbReference type="NCBI Taxonomy" id="150966"/>
    <lineage>
        <taxon>Eukaryota</taxon>
        <taxon>Viridiplantae</taxon>
        <taxon>Streptophyta</taxon>
        <taxon>Embryophyta</taxon>
        <taxon>Tracheophyta</taxon>
        <taxon>Spermatophyta</taxon>
        <taxon>Magnoliopsida</taxon>
        <taxon>eudicotyledons</taxon>
        <taxon>Gunneridae</taxon>
        <taxon>Pentapetalae</taxon>
        <taxon>Caryophyllales</taxon>
        <taxon>Nepenthaceae</taxon>
        <taxon>Nepenthes</taxon>
    </lineage>
</organism>
<proteinExistence type="predicted"/>
<gene>
    <name evidence="1" type="ORF">Nepgr_015516</name>
</gene>
<dbReference type="AlphaFoldDB" id="A0AAD3SMZ9"/>
<accession>A0AAD3SMZ9</accession>
<sequence>MERASLCCCSGRETIRLGQPYNDDLAARKLTGGSSSSKPRWKVMWGRLVKEGKRKIFDSHSQGADQLSYYYDPYSYSQNFDQGLMWDEPDCLSRSFSMRFADPSTAFLKKVVV</sequence>
<evidence type="ECO:0000313" key="2">
    <source>
        <dbReference type="Proteomes" id="UP001279734"/>
    </source>
</evidence>
<comment type="caution">
    <text evidence="1">The sequence shown here is derived from an EMBL/GenBank/DDBJ whole genome shotgun (WGS) entry which is preliminary data.</text>
</comment>
<dbReference type="EMBL" id="BSYO01000013">
    <property type="protein sequence ID" value="GMH13675.1"/>
    <property type="molecule type" value="Genomic_DNA"/>
</dbReference>
<keyword evidence="2" id="KW-1185">Reference proteome</keyword>
<reference evidence="1" key="1">
    <citation type="submission" date="2023-05" db="EMBL/GenBank/DDBJ databases">
        <title>Nepenthes gracilis genome sequencing.</title>
        <authorList>
            <person name="Fukushima K."/>
        </authorList>
    </citation>
    <scope>NUCLEOTIDE SEQUENCE</scope>
    <source>
        <strain evidence="1">SING2019-196</strain>
    </source>
</reference>
<protein>
    <submittedName>
        <fullName evidence="1">Uncharacterized protein</fullName>
    </submittedName>
</protein>
<name>A0AAD3SMZ9_NEPGR</name>
<evidence type="ECO:0000313" key="1">
    <source>
        <dbReference type="EMBL" id="GMH13675.1"/>
    </source>
</evidence>
<dbReference type="PANTHER" id="PTHR33168">
    <property type="entry name" value="STRESS INDUCED PROTEIN-RELATED"/>
    <property type="match status" value="1"/>
</dbReference>